<evidence type="ECO:0000259" key="2">
    <source>
        <dbReference type="Pfam" id="PF13259"/>
    </source>
</evidence>
<dbReference type="PANTHER" id="PTHR33373">
    <property type="entry name" value="OS07G0479600 PROTEIN"/>
    <property type="match status" value="1"/>
</dbReference>
<name>A0A9R0IXY1_SPIOL</name>
<dbReference type="AlphaFoldDB" id="A0A9R0IXY1"/>
<organism evidence="3 4">
    <name type="scientific">Spinacia oleracea</name>
    <name type="common">Spinach</name>
    <dbReference type="NCBI Taxonomy" id="3562"/>
    <lineage>
        <taxon>Eukaryota</taxon>
        <taxon>Viridiplantae</taxon>
        <taxon>Streptophyta</taxon>
        <taxon>Embryophyta</taxon>
        <taxon>Tracheophyta</taxon>
        <taxon>Spermatophyta</taxon>
        <taxon>Magnoliopsida</taxon>
        <taxon>eudicotyledons</taxon>
        <taxon>Gunneridae</taxon>
        <taxon>Pentapetalae</taxon>
        <taxon>Caryophyllales</taxon>
        <taxon>Chenopodiaceae</taxon>
        <taxon>Chenopodioideae</taxon>
        <taxon>Anserineae</taxon>
        <taxon>Spinacia</taxon>
    </lineage>
</organism>
<dbReference type="KEGG" id="soe:110796824"/>
<feature type="signal peptide" evidence="1">
    <location>
        <begin position="1"/>
        <end position="23"/>
    </location>
</feature>
<reference evidence="4" key="2">
    <citation type="submission" date="2025-08" db="UniProtKB">
        <authorList>
            <consortium name="RefSeq"/>
        </authorList>
    </citation>
    <scope>IDENTIFICATION</scope>
    <source>
        <tissue evidence="4">Leaf</tissue>
    </source>
</reference>
<dbReference type="OrthoDB" id="1896025at2759"/>
<dbReference type="GeneID" id="110796824"/>
<proteinExistence type="predicted"/>
<gene>
    <name evidence="4" type="primary">LOC110796824</name>
</gene>
<evidence type="ECO:0000256" key="1">
    <source>
        <dbReference type="SAM" id="SignalP"/>
    </source>
</evidence>
<evidence type="ECO:0000313" key="3">
    <source>
        <dbReference type="Proteomes" id="UP000813463"/>
    </source>
</evidence>
<reference evidence="3" key="1">
    <citation type="journal article" date="2021" name="Nat. Commun.">
        <title>Genomic analyses provide insights into spinach domestication and the genetic basis of agronomic traits.</title>
        <authorList>
            <person name="Cai X."/>
            <person name="Sun X."/>
            <person name="Xu C."/>
            <person name="Sun H."/>
            <person name="Wang X."/>
            <person name="Ge C."/>
            <person name="Zhang Z."/>
            <person name="Wang Q."/>
            <person name="Fei Z."/>
            <person name="Jiao C."/>
            <person name="Wang Q."/>
        </authorList>
    </citation>
    <scope>NUCLEOTIDE SEQUENCE [LARGE SCALE GENOMIC DNA]</scope>
    <source>
        <strain evidence="3">cv. Varoflay</strain>
    </source>
</reference>
<evidence type="ECO:0000313" key="4">
    <source>
        <dbReference type="RefSeq" id="XP_021857601.1"/>
    </source>
</evidence>
<dbReference type="Proteomes" id="UP000813463">
    <property type="component" value="Chromosome 2"/>
</dbReference>
<accession>A0A9R0IXY1</accession>
<sequence length="174" mass="19174">MTVYDSFASWINSFLACMGSCLGGCAKSTRAPPVDDYPPKGQRCQGMVVEKHSLSDDFWGTSTGDLENPVGLSQRSISSLSTSNVSFLSDLGSSSINSHNDFVNPGLLLWTQNRLQWIGATKSNEDHQAIGPTISLNATYDSLLSSRERFRRPIPLSEMVDFLVDVWEQEGLYD</sequence>
<feature type="domain" description="Gag1-like clamp" evidence="2">
    <location>
        <begin position="134"/>
        <end position="174"/>
    </location>
</feature>
<feature type="chain" id="PRO_5040369400" evidence="1">
    <location>
        <begin position="24"/>
        <end position="174"/>
    </location>
</feature>
<protein>
    <submittedName>
        <fullName evidence="4">Uncharacterized protein isoform X1</fullName>
    </submittedName>
</protein>
<feature type="domain" description="Gag1-like clamp" evidence="2">
    <location>
        <begin position="65"/>
        <end position="128"/>
    </location>
</feature>
<keyword evidence="1" id="KW-0732">Signal</keyword>
<dbReference type="RefSeq" id="XP_021857601.1">
    <property type="nucleotide sequence ID" value="XM_022001909.2"/>
</dbReference>
<keyword evidence="3" id="KW-1185">Reference proteome</keyword>
<dbReference type="PANTHER" id="PTHR33373:SF13">
    <property type="entry name" value="DUF4050 DOMAIN-CONTAINING PROTEIN"/>
    <property type="match status" value="1"/>
</dbReference>
<dbReference type="Pfam" id="PF13259">
    <property type="entry name" value="clamp_Gag1-like"/>
    <property type="match status" value="2"/>
</dbReference>
<dbReference type="InterPro" id="IPR025124">
    <property type="entry name" value="Gag1-like_clamp"/>
</dbReference>